<evidence type="ECO:0000313" key="2">
    <source>
        <dbReference type="Proteomes" id="UP001153636"/>
    </source>
</evidence>
<evidence type="ECO:0000313" key="1">
    <source>
        <dbReference type="EMBL" id="CAH1099721.1"/>
    </source>
</evidence>
<sequence length="138" mass="15714">MFHIIGTDLHNYLPSSFKFIICNYTEAGHGKGALDGIGDTVKRTADKIISTNKDIPHVKAFMELVPTEIEEYNIPNNIPTYKGTLKVRQVIRNLAEPNMLHFRNVSCYKCNLGNRCLNYQLPSYHLKDLTEEQGDCIL</sequence>
<gene>
    <name evidence="1" type="ORF">PSYICH_LOCUS794</name>
</gene>
<keyword evidence="2" id="KW-1185">Reference proteome</keyword>
<name>A0A9P0CEB4_9CUCU</name>
<proteinExistence type="predicted"/>
<organism evidence="1 2">
    <name type="scientific">Psylliodes chrysocephalus</name>
    <dbReference type="NCBI Taxonomy" id="3402493"/>
    <lineage>
        <taxon>Eukaryota</taxon>
        <taxon>Metazoa</taxon>
        <taxon>Ecdysozoa</taxon>
        <taxon>Arthropoda</taxon>
        <taxon>Hexapoda</taxon>
        <taxon>Insecta</taxon>
        <taxon>Pterygota</taxon>
        <taxon>Neoptera</taxon>
        <taxon>Endopterygota</taxon>
        <taxon>Coleoptera</taxon>
        <taxon>Polyphaga</taxon>
        <taxon>Cucujiformia</taxon>
        <taxon>Chrysomeloidea</taxon>
        <taxon>Chrysomelidae</taxon>
        <taxon>Galerucinae</taxon>
        <taxon>Alticini</taxon>
        <taxon>Psylliodes</taxon>
    </lineage>
</organism>
<dbReference type="Proteomes" id="UP001153636">
    <property type="component" value="Chromosome 1"/>
</dbReference>
<dbReference type="EMBL" id="OV651813">
    <property type="protein sequence ID" value="CAH1099721.1"/>
    <property type="molecule type" value="Genomic_DNA"/>
</dbReference>
<dbReference type="OrthoDB" id="6375801at2759"/>
<reference evidence="1" key="1">
    <citation type="submission" date="2022-01" db="EMBL/GenBank/DDBJ databases">
        <authorList>
            <person name="King R."/>
        </authorList>
    </citation>
    <scope>NUCLEOTIDE SEQUENCE</scope>
</reference>
<protein>
    <submittedName>
        <fullName evidence="1">Uncharacterized protein</fullName>
    </submittedName>
</protein>
<dbReference type="AlphaFoldDB" id="A0A9P0CEB4"/>
<accession>A0A9P0CEB4</accession>